<feature type="domain" description="PD-(D/E)XK endonuclease-like" evidence="1">
    <location>
        <begin position="33"/>
        <end position="211"/>
    </location>
</feature>
<dbReference type="Gene3D" id="3.90.320.10">
    <property type="match status" value="1"/>
</dbReference>
<protein>
    <recommendedName>
        <fullName evidence="1">PD-(D/E)XK endonuclease-like domain-containing protein</fullName>
    </recommendedName>
</protein>
<dbReference type="AlphaFoldDB" id="A0A381QN62"/>
<gene>
    <name evidence="2" type="ORF">METZ01_LOCUS32231</name>
</gene>
<sequence>MNSLFTNNISLDHGTHTYQLLDDPEFRFASVTEFIHEFFRKFDQEKTAKKLISEHPKYINRTLDDVIKEWRKGAERGTIVHNELELFIKEGIEPKHELASVGARWLKTKQENPDNTFYSEVIVYSKELGVAGTIDVLVYNKKQDTYHLVDWKTNKRINQKPFGNKKGILNATQHLDDCNFIHYSLQLSFYRYILENCYGLKVGSQTLFHLRADNYKTYTVNYHE</sequence>
<dbReference type="InterPro" id="IPR011604">
    <property type="entry name" value="PDDEXK-like_dom_sf"/>
</dbReference>
<reference evidence="2" key="1">
    <citation type="submission" date="2018-05" db="EMBL/GenBank/DDBJ databases">
        <authorList>
            <person name="Lanie J.A."/>
            <person name="Ng W.-L."/>
            <person name="Kazmierczak K.M."/>
            <person name="Andrzejewski T.M."/>
            <person name="Davidsen T.M."/>
            <person name="Wayne K.J."/>
            <person name="Tettelin H."/>
            <person name="Glass J.I."/>
            <person name="Rusch D."/>
            <person name="Podicherti R."/>
            <person name="Tsui H.-C.T."/>
            <person name="Winkler M.E."/>
        </authorList>
    </citation>
    <scope>NUCLEOTIDE SEQUENCE</scope>
</reference>
<dbReference type="Pfam" id="PF12705">
    <property type="entry name" value="PDDEXK_1"/>
    <property type="match status" value="1"/>
</dbReference>
<name>A0A381QN62_9ZZZZ</name>
<dbReference type="InterPro" id="IPR011335">
    <property type="entry name" value="Restrct_endonuc-II-like"/>
</dbReference>
<dbReference type="SUPFAM" id="SSF52980">
    <property type="entry name" value="Restriction endonuclease-like"/>
    <property type="match status" value="1"/>
</dbReference>
<proteinExistence type="predicted"/>
<evidence type="ECO:0000259" key="1">
    <source>
        <dbReference type="Pfam" id="PF12705"/>
    </source>
</evidence>
<organism evidence="2">
    <name type="scientific">marine metagenome</name>
    <dbReference type="NCBI Taxonomy" id="408172"/>
    <lineage>
        <taxon>unclassified sequences</taxon>
        <taxon>metagenomes</taxon>
        <taxon>ecological metagenomes</taxon>
    </lineage>
</organism>
<dbReference type="EMBL" id="UINC01001383">
    <property type="protein sequence ID" value="SUZ79377.1"/>
    <property type="molecule type" value="Genomic_DNA"/>
</dbReference>
<evidence type="ECO:0000313" key="2">
    <source>
        <dbReference type="EMBL" id="SUZ79377.1"/>
    </source>
</evidence>
<feature type="non-terminal residue" evidence="2">
    <location>
        <position position="224"/>
    </location>
</feature>
<dbReference type="InterPro" id="IPR038726">
    <property type="entry name" value="PDDEXK_AddAB-type"/>
</dbReference>
<accession>A0A381QN62</accession>